<sequence>MEAVGAKEAAAGVGDIDCSSLLMPNGLLLLLLARPSRLPSSEFCRKLPIKNASATGHVQAAESMAGDDASASAAVHAQSVASTAGDGASARAAKGRAFVSAVRSNVAAVAAPNPPPNLAGHLAAVRRQVCPAGYHLAVIKLSHLVGARCSSLVSGPSRVHHIVKSWSN</sequence>
<reference evidence="2" key="1">
    <citation type="journal article" date="2005" name="Nature">
        <title>The map-based sequence of the rice genome.</title>
        <authorList>
            <consortium name="International rice genome sequencing project (IRGSP)"/>
            <person name="Matsumoto T."/>
            <person name="Wu J."/>
            <person name="Kanamori H."/>
            <person name="Katayose Y."/>
            <person name="Fujisawa M."/>
            <person name="Namiki N."/>
            <person name="Mizuno H."/>
            <person name="Yamamoto K."/>
            <person name="Antonio B.A."/>
            <person name="Baba T."/>
            <person name="Sakata K."/>
            <person name="Nagamura Y."/>
            <person name="Aoki H."/>
            <person name="Arikawa K."/>
            <person name="Arita K."/>
            <person name="Bito T."/>
            <person name="Chiden Y."/>
            <person name="Fujitsuka N."/>
            <person name="Fukunaka R."/>
            <person name="Hamada M."/>
            <person name="Harada C."/>
            <person name="Hayashi A."/>
            <person name="Hijishita S."/>
            <person name="Honda M."/>
            <person name="Hosokawa S."/>
            <person name="Ichikawa Y."/>
            <person name="Idonuma A."/>
            <person name="Iijima M."/>
            <person name="Ikeda M."/>
            <person name="Ikeno M."/>
            <person name="Ito K."/>
            <person name="Ito S."/>
            <person name="Ito T."/>
            <person name="Ito Y."/>
            <person name="Ito Y."/>
            <person name="Iwabuchi A."/>
            <person name="Kamiya K."/>
            <person name="Karasawa W."/>
            <person name="Kurita K."/>
            <person name="Katagiri S."/>
            <person name="Kikuta A."/>
            <person name="Kobayashi H."/>
            <person name="Kobayashi N."/>
            <person name="Machita K."/>
            <person name="Maehara T."/>
            <person name="Masukawa M."/>
            <person name="Mizubayashi T."/>
            <person name="Mukai Y."/>
            <person name="Nagasaki H."/>
            <person name="Nagata Y."/>
            <person name="Naito S."/>
            <person name="Nakashima M."/>
            <person name="Nakama Y."/>
            <person name="Nakamichi Y."/>
            <person name="Nakamura M."/>
            <person name="Meguro A."/>
            <person name="Negishi M."/>
            <person name="Ohta I."/>
            <person name="Ohta T."/>
            <person name="Okamoto M."/>
            <person name="Ono N."/>
            <person name="Saji S."/>
            <person name="Sakaguchi M."/>
            <person name="Sakai K."/>
            <person name="Shibata M."/>
            <person name="Shimokawa T."/>
            <person name="Song J."/>
            <person name="Takazaki Y."/>
            <person name="Terasawa K."/>
            <person name="Tsugane M."/>
            <person name="Tsuji K."/>
            <person name="Ueda S."/>
            <person name="Waki K."/>
            <person name="Yamagata H."/>
            <person name="Yamamoto M."/>
            <person name="Yamamoto S."/>
            <person name="Yamane H."/>
            <person name="Yoshiki S."/>
            <person name="Yoshihara R."/>
            <person name="Yukawa K."/>
            <person name="Zhong H."/>
            <person name="Yano M."/>
            <person name="Yuan Q."/>
            <person name="Ouyang S."/>
            <person name="Liu J."/>
            <person name="Jones K.M."/>
            <person name="Gansberger K."/>
            <person name="Moffat K."/>
            <person name="Hill J."/>
            <person name="Bera J."/>
            <person name="Fadrosh D."/>
            <person name="Jin S."/>
            <person name="Johri S."/>
            <person name="Kim M."/>
            <person name="Overton L."/>
            <person name="Reardon M."/>
            <person name="Tsitrin T."/>
            <person name="Vuong H."/>
            <person name="Weaver B."/>
            <person name="Ciecko A."/>
            <person name="Tallon L."/>
            <person name="Jackson J."/>
            <person name="Pai G."/>
            <person name="Aken S.V."/>
            <person name="Utterback T."/>
            <person name="Reidmuller S."/>
            <person name="Feldblyum T."/>
            <person name="Hsiao J."/>
            <person name="Zismann V."/>
            <person name="Iobst S."/>
            <person name="de Vazeille A.R."/>
            <person name="Buell C.R."/>
            <person name="Ying K."/>
            <person name="Li Y."/>
            <person name="Lu T."/>
            <person name="Huang Y."/>
            <person name="Zhao Q."/>
            <person name="Feng Q."/>
            <person name="Zhang L."/>
            <person name="Zhu J."/>
            <person name="Weng Q."/>
            <person name="Mu J."/>
            <person name="Lu Y."/>
            <person name="Fan D."/>
            <person name="Liu Y."/>
            <person name="Guan J."/>
            <person name="Zhang Y."/>
            <person name="Yu S."/>
            <person name="Liu X."/>
            <person name="Zhang Y."/>
            <person name="Hong G."/>
            <person name="Han B."/>
            <person name="Choisne N."/>
            <person name="Demange N."/>
            <person name="Orjeda G."/>
            <person name="Samain S."/>
            <person name="Cattolico L."/>
            <person name="Pelletier E."/>
            <person name="Couloux A."/>
            <person name="Segurens B."/>
            <person name="Wincker P."/>
            <person name="D'Hont A."/>
            <person name="Scarpelli C."/>
            <person name="Weissenbach J."/>
            <person name="Salanoubat M."/>
            <person name="Quetier F."/>
            <person name="Yu Y."/>
            <person name="Kim H.R."/>
            <person name="Rambo T."/>
            <person name="Currie J."/>
            <person name="Collura K."/>
            <person name="Luo M."/>
            <person name="Yang T."/>
            <person name="Ammiraju J.S.S."/>
            <person name="Engler F."/>
            <person name="Soderlund C."/>
            <person name="Wing R.A."/>
            <person name="Palmer L.E."/>
            <person name="de la Bastide M."/>
            <person name="Spiegel L."/>
            <person name="Nascimento L."/>
            <person name="Zutavern T."/>
            <person name="O'Shaughnessy A."/>
            <person name="Dike S."/>
            <person name="Dedhia N."/>
            <person name="Preston R."/>
            <person name="Balija V."/>
            <person name="McCombie W.R."/>
            <person name="Chow T."/>
            <person name="Chen H."/>
            <person name="Chung M."/>
            <person name="Chen C."/>
            <person name="Shaw J."/>
            <person name="Wu H."/>
            <person name="Hsiao K."/>
            <person name="Chao Y."/>
            <person name="Chu M."/>
            <person name="Cheng C."/>
            <person name="Hour A."/>
            <person name="Lee P."/>
            <person name="Lin S."/>
            <person name="Lin Y."/>
            <person name="Liou J."/>
            <person name="Liu S."/>
            <person name="Hsing Y."/>
            <person name="Raghuvanshi S."/>
            <person name="Mohanty A."/>
            <person name="Bharti A.K."/>
            <person name="Gaur A."/>
            <person name="Gupta V."/>
            <person name="Kumar D."/>
            <person name="Ravi V."/>
            <person name="Vij S."/>
            <person name="Kapur A."/>
            <person name="Khurana P."/>
            <person name="Khurana P."/>
            <person name="Khurana J.P."/>
            <person name="Tyagi A.K."/>
            <person name="Gaikwad K."/>
            <person name="Singh A."/>
            <person name="Dalal V."/>
            <person name="Srivastava S."/>
            <person name="Dixit A."/>
            <person name="Pal A.K."/>
            <person name="Ghazi I.A."/>
            <person name="Yadav M."/>
            <person name="Pandit A."/>
            <person name="Bhargava A."/>
            <person name="Sureshbabu K."/>
            <person name="Batra K."/>
            <person name="Sharma T.R."/>
            <person name="Mohapatra T."/>
            <person name="Singh N.K."/>
            <person name="Messing J."/>
            <person name="Nelson A.B."/>
            <person name="Fuks G."/>
            <person name="Kavchok S."/>
            <person name="Keizer G."/>
            <person name="Linton E."/>
            <person name="Llaca V."/>
            <person name="Song R."/>
            <person name="Tanyolac B."/>
            <person name="Young S."/>
            <person name="Ho-Il K."/>
            <person name="Hahn J.H."/>
            <person name="Sangsakoo G."/>
            <person name="Vanavichit A."/>
            <person name="de Mattos Luiz.A.T."/>
            <person name="Zimmer P.D."/>
            <person name="Malone G."/>
            <person name="Dellagostin O."/>
            <person name="de Oliveira A.C."/>
            <person name="Bevan M."/>
            <person name="Bancroft I."/>
            <person name="Minx P."/>
            <person name="Cordum H."/>
            <person name="Wilson R."/>
            <person name="Cheng Z."/>
            <person name="Jin W."/>
            <person name="Jiang J."/>
            <person name="Leong S.A."/>
            <person name="Iwama H."/>
            <person name="Gojobori T."/>
            <person name="Itoh T."/>
            <person name="Niimura Y."/>
            <person name="Fujii Y."/>
            <person name="Habara T."/>
            <person name="Sakai H."/>
            <person name="Sato Y."/>
            <person name="Wilson G."/>
            <person name="Kumar K."/>
            <person name="McCouch S."/>
            <person name="Juretic N."/>
            <person name="Hoen D."/>
            <person name="Wright S."/>
            <person name="Bruskiewich R."/>
            <person name="Bureau T."/>
            <person name="Miyao A."/>
            <person name="Hirochika H."/>
            <person name="Nishikawa T."/>
            <person name="Kadowaki K."/>
            <person name="Sugiura M."/>
            <person name="Burr B."/>
            <person name="Sasaki T."/>
        </authorList>
    </citation>
    <scope>NUCLEOTIDE SEQUENCE [LARGE SCALE GENOMIC DNA]</scope>
    <source>
        <strain evidence="2">cv. Nipponbare</strain>
    </source>
</reference>
<gene>
    <name evidence="1" type="primary">P0046H10.17</name>
</gene>
<protein>
    <submittedName>
        <fullName evidence="1">Uncharacterized protein</fullName>
    </submittedName>
</protein>
<proteinExistence type="predicted"/>
<dbReference type="Proteomes" id="UP000000763">
    <property type="component" value="Chromosome 6"/>
</dbReference>
<dbReference type="AlphaFoldDB" id="Q652V9"/>
<evidence type="ECO:0000313" key="1">
    <source>
        <dbReference type="EMBL" id="BAD46158.1"/>
    </source>
</evidence>
<organism evidence="1 2">
    <name type="scientific">Oryza sativa subsp. japonica</name>
    <name type="common">Rice</name>
    <dbReference type="NCBI Taxonomy" id="39947"/>
    <lineage>
        <taxon>Eukaryota</taxon>
        <taxon>Viridiplantae</taxon>
        <taxon>Streptophyta</taxon>
        <taxon>Embryophyta</taxon>
        <taxon>Tracheophyta</taxon>
        <taxon>Spermatophyta</taxon>
        <taxon>Magnoliopsida</taxon>
        <taxon>Liliopsida</taxon>
        <taxon>Poales</taxon>
        <taxon>Poaceae</taxon>
        <taxon>BOP clade</taxon>
        <taxon>Oryzoideae</taxon>
        <taxon>Oryzeae</taxon>
        <taxon>Oryzinae</taxon>
        <taxon>Oryza</taxon>
        <taxon>Oryza sativa</taxon>
    </lineage>
</organism>
<name>Q652V9_ORYSJ</name>
<accession>Q652V9</accession>
<dbReference type="EMBL" id="AP005518">
    <property type="protein sequence ID" value="BAD46158.1"/>
    <property type="molecule type" value="Genomic_DNA"/>
</dbReference>
<evidence type="ECO:0000313" key="2">
    <source>
        <dbReference type="Proteomes" id="UP000000763"/>
    </source>
</evidence>
<reference evidence="2" key="2">
    <citation type="journal article" date="2008" name="Nucleic Acids Res.">
        <title>The rice annotation project database (RAP-DB): 2008 update.</title>
        <authorList>
            <consortium name="The rice annotation project (RAP)"/>
        </authorList>
    </citation>
    <scope>GENOME REANNOTATION</scope>
    <source>
        <strain evidence="2">cv. Nipponbare</strain>
    </source>
</reference>